<keyword evidence="6" id="KW-0812">Transmembrane</keyword>
<evidence type="ECO:0000259" key="7">
    <source>
        <dbReference type="PROSITE" id="PS50111"/>
    </source>
</evidence>
<dbReference type="GO" id="GO:0007165">
    <property type="term" value="P:signal transduction"/>
    <property type="evidence" value="ECO:0007669"/>
    <property type="project" value="UniProtKB-KW"/>
</dbReference>
<evidence type="ECO:0000256" key="3">
    <source>
        <dbReference type="ARBA" id="ARBA00023224"/>
    </source>
</evidence>
<dbReference type="PROSITE" id="PS50885">
    <property type="entry name" value="HAMP"/>
    <property type="match status" value="1"/>
</dbReference>
<evidence type="ECO:0000259" key="8">
    <source>
        <dbReference type="PROSITE" id="PS50192"/>
    </source>
</evidence>
<dbReference type="PROSITE" id="PS50111">
    <property type="entry name" value="CHEMOTAXIS_TRANSDUC_2"/>
    <property type="match status" value="1"/>
</dbReference>
<evidence type="ECO:0000256" key="2">
    <source>
        <dbReference type="ARBA" id="ARBA00022519"/>
    </source>
</evidence>
<keyword evidence="6" id="KW-1133">Transmembrane helix</keyword>
<feature type="domain" description="T-SNARE coiled-coil homology" evidence="8">
    <location>
        <begin position="456"/>
        <end position="518"/>
    </location>
</feature>
<evidence type="ECO:0000256" key="1">
    <source>
        <dbReference type="ARBA" id="ARBA00004429"/>
    </source>
</evidence>
<evidence type="ECO:0000313" key="11">
    <source>
        <dbReference type="Proteomes" id="UP000182983"/>
    </source>
</evidence>
<dbReference type="SMART" id="SM00304">
    <property type="entry name" value="HAMP"/>
    <property type="match status" value="1"/>
</dbReference>
<dbReference type="CDD" id="cd06225">
    <property type="entry name" value="HAMP"/>
    <property type="match status" value="1"/>
</dbReference>
<feature type="transmembrane region" description="Helical" evidence="6">
    <location>
        <begin position="14"/>
        <end position="32"/>
    </location>
</feature>
<dbReference type="RefSeq" id="WP_170834558.1">
    <property type="nucleotide sequence ID" value="NZ_FNWO01000008.1"/>
</dbReference>
<dbReference type="Proteomes" id="UP000182983">
    <property type="component" value="Unassembled WGS sequence"/>
</dbReference>
<name>A0A1H6I0X9_MAGFU</name>
<evidence type="ECO:0000256" key="4">
    <source>
        <dbReference type="ARBA" id="ARBA00029447"/>
    </source>
</evidence>
<keyword evidence="6" id="KW-0472">Membrane</keyword>
<evidence type="ECO:0000256" key="5">
    <source>
        <dbReference type="PROSITE-ProRule" id="PRU00284"/>
    </source>
</evidence>
<dbReference type="InterPro" id="IPR004090">
    <property type="entry name" value="Chemotax_Me-accpt_rcpt"/>
</dbReference>
<comment type="similarity">
    <text evidence="4">Belongs to the methyl-accepting chemotaxis (MCP) protein family.</text>
</comment>
<feature type="transmembrane region" description="Helical" evidence="6">
    <location>
        <begin position="189"/>
        <end position="208"/>
    </location>
</feature>
<sequence>MHAFANLPLFQKVVVAPAVGILALIALAVLVVSNAREVNSNIAQLNDVFVQTQRSLEIKDSVAVYHSHLFALMSAAANETDDSRRTKTAQEIDAEMTNLAAAMAAAFPQDGSDRATTITKLFKTYRDAAQQAVDIGTTDASYGVIMMGDADVQFRHLRAGLESWAQALQAERVKVVGQMLENNSSSWKNTVLIVVLVSLGTLAAAILISRQIANPILRLTGIMSTLAAGDLTARIEGSDRKDEVGAMARAVLVFKDHAVENSRLEAERVVADRRVAEEKQRDLRQFASNLEASVGSVVESVSRAAGNMQVSAQSMTETAEDASVQAANVSAAIGQASGNVGTVASAAEQMSASIAEISCRIQESSAIAQRAAEEAVRTRGKVQVLDESAQRIGEIVNIIKLVANQTNLLALNATIEAARAGDVGKGFAVVAAEVKALARQSSTATEGIAAQILEIQQATQEAVQAIHAIDGTIGAINEISFAVASAIEQQSAAIREITRNTHEAAAGTQLVASTMATVNKAVTGSGVSANQVLVASRELDAQARVLKDEMNRFLGNILSA</sequence>
<evidence type="ECO:0000313" key="10">
    <source>
        <dbReference type="EMBL" id="SEH40064.1"/>
    </source>
</evidence>
<reference evidence="11" key="1">
    <citation type="submission" date="2016-10" db="EMBL/GenBank/DDBJ databases">
        <authorList>
            <person name="Varghese N."/>
            <person name="Submissions S."/>
        </authorList>
    </citation>
    <scope>NUCLEOTIDE SEQUENCE [LARGE SCALE GENOMIC DNA]</scope>
    <source>
        <strain evidence="11">DSM 13234</strain>
    </source>
</reference>
<dbReference type="InterPro" id="IPR004089">
    <property type="entry name" value="MCPsignal_dom"/>
</dbReference>
<evidence type="ECO:0000259" key="9">
    <source>
        <dbReference type="PROSITE" id="PS50885"/>
    </source>
</evidence>
<dbReference type="SUPFAM" id="SSF58104">
    <property type="entry name" value="Methyl-accepting chemotaxis protein (MCP) signaling domain"/>
    <property type="match status" value="1"/>
</dbReference>
<comment type="subcellular location">
    <subcellularLocation>
        <location evidence="1">Cell inner membrane</location>
        <topology evidence="1">Multi-pass membrane protein</topology>
    </subcellularLocation>
</comment>
<dbReference type="AlphaFoldDB" id="A0A1H6I0X9"/>
<keyword evidence="2" id="KW-1003">Cell membrane</keyword>
<keyword evidence="2" id="KW-0997">Cell inner membrane</keyword>
<dbReference type="PANTHER" id="PTHR32089">
    <property type="entry name" value="METHYL-ACCEPTING CHEMOTAXIS PROTEIN MCPB"/>
    <property type="match status" value="1"/>
</dbReference>
<dbReference type="SMART" id="SM00283">
    <property type="entry name" value="MA"/>
    <property type="match status" value="1"/>
</dbReference>
<dbReference type="PROSITE" id="PS50192">
    <property type="entry name" value="T_SNARE"/>
    <property type="match status" value="1"/>
</dbReference>
<dbReference type="GO" id="GO:0004888">
    <property type="term" value="F:transmembrane signaling receptor activity"/>
    <property type="evidence" value="ECO:0007669"/>
    <property type="project" value="InterPro"/>
</dbReference>
<dbReference type="GO" id="GO:0005886">
    <property type="term" value="C:plasma membrane"/>
    <property type="evidence" value="ECO:0007669"/>
    <property type="project" value="UniProtKB-SubCell"/>
</dbReference>
<feature type="domain" description="HAMP" evidence="9">
    <location>
        <begin position="210"/>
        <end position="263"/>
    </location>
</feature>
<dbReference type="EMBL" id="FNWO01000008">
    <property type="protein sequence ID" value="SEH40064.1"/>
    <property type="molecule type" value="Genomic_DNA"/>
</dbReference>
<dbReference type="InterPro" id="IPR003660">
    <property type="entry name" value="HAMP_dom"/>
</dbReference>
<proteinExistence type="inferred from homology"/>
<dbReference type="Pfam" id="PF00015">
    <property type="entry name" value="MCPsignal"/>
    <property type="match status" value="1"/>
</dbReference>
<gene>
    <name evidence="10" type="ORF">SAMN04244559_02109</name>
</gene>
<organism evidence="10 11">
    <name type="scientific">Magnetospirillum fulvum</name>
    <name type="common">Rhodospirillum fulvum</name>
    <dbReference type="NCBI Taxonomy" id="1082"/>
    <lineage>
        <taxon>Bacteria</taxon>
        <taxon>Pseudomonadati</taxon>
        <taxon>Pseudomonadota</taxon>
        <taxon>Alphaproteobacteria</taxon>
        <taxon>Rhodospirillales</taxon>
        <taxon>Rhodospirillaceae</taxon>
        <taxon>Magnetospirillum</taxon>
    </lineage>
</organism>
<keyword evidence="3 5" id="KW-0807">Transducer</keyword>
<keyword evidence="11" id="KW-1185">Reference proteome</keyword>
<dbReference type="Pfam" id="PF00672">
    <property type="entry name" value="HAMP"/>
    <property type="match status" value="1"/>
</dbReference>
<accession>A0A1H6I0X9</accession>
<protein>
    <submittedName>
        <fullName evidence="10">Methyl-accepting chemotaxis protein</fullName>
    </submittedName>
</protein>
<dbReference type="PANTHER" id="PTHR32089:SF112">
    <property type="entry name" value="LYSOZYME-LIKE PROTEIN-RELATED"/>
    <property type="match status" value="1"/>
</dbReference>
<feature type="domain" description="Methyl-accepting transducer" evidence="7">
    <location>
        <begin position="297"/>
        <end position="540"/>
    </location>
</feature>
<evidence type="ECO:0000256" key="6">
    <source>
        <dbReference type="SAM" id="Phobius"/>
    </source>
</evidence>
<dbReference type="InterPro" id="IPR000727">
    <property type="entry name" value="T_SNARE_dom"/>
</dbReference>
<dbReference type="GO" id="GO:0006935">
    <property type="term" value="P:chemotaxis"/>
    <property type="evidence" value="ECO:0007669"/>
    <property type="project" value="InterPro"/>
</dbReference>
<dbReference type="Gene3D" id="1.10.287.950">
    <property type="entry name" value="Methyl-accepting chemotaxis protein"/>
    <property type="match status" value="1"/>
</dbReference>
<dbReference type="PRINTS" id="PR00260">
    <property type="entry name" value="CHEMTRNSDUCR"/>
</dbReference>
<dbReference type="Gene3D" id="6.10.340.10">
    <property type="match status" value="1"/>
</dbReference>